<evidence type="ECO:0000256" key="10">
    <source>
        <dbReference type="SAM" id="MobiDB-lite"/>
    </source>
</evidence>
<keyword evidence="3" id="KW-0217">Developmental protein</keyword>
<keyword evidence="7 9" id="KW-0804">Transcription</keyword>
<dbReference type="Gene3D" id="1.10.4180.10">
    <property type="entry name" value="Protein LEAFY"/>
    <property type="match status" value="1"/>
</dbReference>
<dbReference type="FunFam" id="1.10.4180.10:FF:000001">
    <property type="entry name" value="Transcription factor floricaula/leafy"/>
    <property type="match status" value="1"/>
</dbReference>
<dbReference type="GO" id="GO:0010074">
    <property type="term" value="P:maintenance of meristem identity"/>
    <property type="evidence" value="ECO:0007669"/>
    <property type="project" value="UniProtKB-ARBA"/>
</dbReference>
<protein>
    <recommendedName>
        <fullName evidence="9">Floricaula/leafy-like transcription factor</fullName>
    </recommendedName>
</protein>
<evidence type="ECO:0000256" key="8">
    <source>
        <dbReference type="ARBA" id="ARBA00023242"/>
    </source>
</evidence>
<comment type="caution">
    <text evidence="13">The sequence shown here is derived from an EMBL/GenBank/DDBJ whole genome shotgun (WGS) entry which is preliminary data.</text>
</comment>
<dbReference type="PANTHER" id="PTHR36079:SF1">
    <property type="entry name" value="PROTEIN LEAFY"/>
    <property type="match status" value="1"/>
</dbReference>
<evidence type="ECO:0000256" key="9">
    <source>
        <dbReference type="RuleBase" id="RU366064"/>
    </source>
</evidence>
<feature type="domain" description="Floricaula/leafy DNA-binding C-terminal" evidence="12">
    <location>
        <begin position="231"/>
        <end position="396"/>
    </location>
</feature>
<organism evidence="13 14">
    <name type="scientific">Arabis nemorensis</name>
    <dbReference type="NCBI Taxonomy" id="586526"/>
    <lineage>
        <taxon>Eukaryota</taxon>
        <taxon>Viridiplantae</taxon>
        <taxon>Streptophyta</taxon>
        <taxon>Embryophyta</taxon>
        <taxon>Tracheophyta</taxon>
        <taxon>Spermatophyta</taxon>
        <taxon>Magnoliopsida</taxon>
        <taxon>eudicotyledons</taxon>
        <taxon>Gunneridae</taxon>
        <taxon>Pentapetalae</taxon>
        <taxon>rosids</taxon>
        <taxon>malvids</taxon>
        <taxon>Brassicales</taxon>
        <taxon>Brassicaceae</taxon>
        <taxon>Arabideae</taxon>
        <taxon>Arabis</taxon>
    </lineage>
</organism>
<dbReference type="GO" id="GO:0006355">
    <property type="term" value="P:regulation of DNA-templated transcription"/>
    <property type="evidence" value="ECO:0007669"/>
    <property type="project" value="UniProtKB-UniRule"/>
</dbReference>
<comment type="subcellular location">
    <subcellularLocation>
        <location evidence="1 9">Nucleus</location>
    </subcellularLocation>
</comment>
<evidence type="ECO:0000256" key="7">
    <source>
        <dbReference type="ARBA" id="ARBA00023163"/>
    </source>
</evidence>
<proteinExistence type="inferred from homology"/>
<dbReference type="GO" id="GO:0005634">
    <property type="term" value="C:nucleus"/>
    <property type="evidence" value="ECO:0007669"/>
    <property type="project" value="UniProtKB-SubCell"/>
</dbReference>
<dbReference type="Proteomes" id="UP000489600">
    <property type="component" value="Unassembled WGS sequence"/>
</dbReference>
<dbReference type="OrthoDB" id="1875842at2759"/>
<dbReference type="EMBL" id="CABITT030000008">
    <property type="protein sequence ID" value="VVB17632.1"/>
    <property type="molecule type" value="Genomic_DNA"/>
</dbReference>
<feature type="compositionally biased region" description="Acidic residues" evidence="10">
    <location>
        <begin position="213"/>
        <end position="226"/>
    </location>
</feature>
<reference evidence="13" key="1">
    <citation type="submission" date="2019-07" db="EMBL/GenBank/DDBJ databases">
        <authorList>
            <person name="Dittberner H."/>
        </authorList>
    </citation>
    <scope>NUCLEOTIDE SEQUENCE [LARGE SCALE GENOMIC DNA]</scope>
</reference>
<evidence type="ECO:0000259" key="12">
    <source>
        <dbReference type="Pfam" id="PF17538"/>
    </source>
</evidence>
<dbReference type="Pfam" id="PF01698">
    <property type="entry name" value="SAM_LFY"/>
    <property type="match status" value="1"/>
</dbReference>
<keyword evidence="14" id="KW-1185">Reference proteome</keyword>
<feature type="domain" description="Floricaula/Leafy protein SAM" evidence="11">
    <location>
        <begin position="49"/>
        <end position="127"/>
    </location>
</feature>
<feature type="region of interest" description="Disordered" evidence="10">
    <location>
        <begin position="19"/>
        <end position="41"/>
    </location>
</feature>
<evidence type="ECO:0000256" key="4">
    <source>
        <dbReference type="ARBA" id="ARBA00023015"/>
    </source>
</evidence>
<evidence type="ECO:0000259" key="11">
    <source>
        <dbReference type="Pfam" id="PF01698"/>
    </source>
</evidence>
<comment type="similarity">
    <text evidence="2 9">Belongs to the FLO/LFY family.</text>
</comment>
<dbReference type="Pfam" id="PF17538">
    <property type="entry name" value="C_LFY_FLO"/>
    <property type="match status" value="1"/>
</dbReference>
<dbReference type="InterPro" id="IPR038276">
    <property type="entry name" value="Floricaula/leafy_C_sf"/>
</dbReference>
<evidence type="ECO:0000256" key="5">
    <source>
        <dbReference type="ARBA" id="ARBA00023125"/>
    </source>
</evidence>
<dbReference type="PANTHER" id="PTHR36079">
    <property type="entry name" value="PROTEIN LEAFY"/>
    <property type="match status" value="1"/>
</dbReference>
<feature type="compositionally biased region" description="Gly residues" evidence="10">
    <location>
        <begin position="174"/>
        <end position="183"/>
    </location>
</feature>
<keyword evidence="6 9" id="KW-0010">Activator</keyword>
<evidence type="ECO:0000256" key="3">
    <source>
        <dbReference type="ARBA" id="ARBA00022473"/>
    </source>
</evidence>
<dbReference type="GO" id="GO:0003677">
    <property type="term" value="F:DNA binding"/>
    <property type="evidence" value="ECO:0007669"/>
    <property type="project" value="UniProtKB-UniRule"/>
</dbReference>
<dbReference type="InterPro" id="IPR035209">
    <property type="entry name" value="FLO/LFY_C"/>
</dbReference>
<evidence type="ECO:0000256" key="1">
    <source>
        <dbReference type="ARBA" id="ARBA00004123"/>
    </source>
</evidence>
<evidence type="ECO:0000313" key="14">
    <source>
        <dbReference type="Proteomes" id="UP000489600"/>
    </source>
</evidence>
<feature type="compositionally biased region" description="Pro residues" evidence="10">
    <location>
        <begin position="22"/>
        <end position="33"/>
    </location>
</feature>
<comment type="function">
    <text evidence="9">Probable transcription factor.</text>
</comment>
<evidence type="ECO:0000313" key="13">
    <source>
        <dbReference type="EMBL" id="VVB17632.1"/>
    </source>
</evidence>
<gene>
    <name evidence="13" type="ORF">ANE_LOCUS28076</name>
</gene>
<keyword evidence="4 9" id="KW-0805">Transcription regulation</keyword>
<dbReference type="InterPro" id="IPR002910">
    <property type="entry name" value="FLO_LFY"/>
</dbReference>
<keyword evidence="5 9" id="KW-0238">DNA-binding</keyword>
<sequence>MDPEGFTSGLFRWNPTRAMVQQPPPQVPPPPQQSPTTPHTAAAGAFGMRLGGLEGLFGAYGIRFYTAAKIAELGFTASTLVDMKDEELEEMMNSLSHIFRWELLVGERYGIKAAVRAERRRVQEEEEEEASRRRHMLLSAAGDSGTHHALDALSQEGLSEEPVHHQDQTDAAGNNGGDRGGGSSYWEAGQGKTKKNQQQQQRRRKKPMMTSVETDDDANEGDDDQDGNGVGGGLGMERQREHPFIVTEPGEVARGKKNGLDYLFHLYEQCREFLLQVQTIAKDRGEKCPTKVTNQVFRYAKKSGASYINKPKMRHYVHCYALHCLDEEASNALRRAFKERGENVGSWRQACYKPLVDIACRHGWDIDAVFNAHPRLSIWYVPTKLRQLCHLERNNAVAAAAALVGGISCTGSSASGRGGCGGEELRF</sequence>
<keyword evidence="8 9" id="KW-0539">Nucleus</keyword>
<dbReference type="AlphaFoldDB" id="A0A565CVP8"/>
<evidence type="ECO:0000256" key="6">
    <source>
        <dbReference type="ARBA" id="ARBA00023159"/>
    </source>
</evidence>
<evidence type="ECO:0000256" key="2">
    <source>
        <dbReference type="ARBA" id="ARBA00009383"/>
    </source>
</evidence>
<accession>A0A565CVP8</accession>
<feature type="region of interest" description="Disordered" evidence="10">
    <location>
        <begin position="157"/>
        <end position="236"/>
    </location>
</feature>
<dbReference type="InterPro" id="IPR035079">
    <property type="entry name" value="LFY_SAM"/>
</dbReference>
<name>A0A565CVP8_9BRAS</name>